<keyword evidence="2" id="KW-0963">Cytoplasm</keyword>
<evidence type="ECO:0000259" key="3">
    <source>
        <dbReference type="PROSITE" id="PS51918"/>
    </source>
</evidence>
<dbReference type="SFLD" id="SFLDG01082">
    <property type="entry name" value="B12-binding_domain_containing"/>
    <property type="match status" value="1"/>
</dbReference>
<sequence>MNGSGPAAPRAGIIPIVRADEPRERRVTRAADAIDAATAAHVVAAADPNGATGAAGARPAIANFLVPGRIALPGSPPLALYVHFPWCVRKCPYCDFNSHEAGPDGIPETRYLDALVADLESALPLVWGRAVHSVFIGGGTPSLLSAAGMDRLLGDLRARLPIDPDAEITMEANPGTFEAARFAEYRKSGVNRLSIGIQSFDARFLAALGRIHDDQQARSAVEIAARTFDNFNLDLMYALPGQSLDDCRADVETALSFAPPHLSLYHLTLEPNTYFHKYPPSLPDDDLSADMQEWIEARTAEAGFEHYEVSAYARPGRRSRHNVNYWEFGDYLGIGAGAHGKLSFPERVLRQARFKQPQRYMDAALAGDAVQEAREVAAEDLPFEFMLNALRLTNGVAASRFTERTGLPSTVVQRRLAEAAQRGLLQLDPTRIAPTELGHRFLNDLQALFLRD</sequence>
<accession>A0A1H2PV56</accession>
<dbReference type="GO" id="GO:0004109">
    <property type="term" value="F:coproporphyrinogen oxidase activity"/>
    <property type="evidence" value="ECO:0007669"/>
    <property type="project" value="InterPro"/>
</dbReference>
<keyword evidence="2" id="KW-0949">S-adenosyl-L-methionine</keyword>
<dbReference type="PROSITE" id="PS51918">
    <property type="entry name" value="RADICAL_SAM"/>
    <property type="match status" value="1"/>
</dbReference>
<name>A0A1H2PV56_9BURK</name>
<dbReference type="Gene3D" id="3.30.750.200">
    <property type="match status" value="1"/>
</dbReference>
<proteinExistence type="inferred from homology"/>
<dbReference type="SFLD" id="SFLDG01065">
    <property type="entry name" value="anaerobic_coproporphyrinogen-I"/>
    <property type="match status" value="1"/>
</dbReference>
<keyword evidence="2" id="KW-0349">Heme</keyword>
<evidence type="ECO:0000313" key="4">
    <source>
        <dbReference type="EMBL" id="SDV51130.1"/>
    </source>
</evidence>
<dbReference type="SFLD" id="SFLDF00288">
    <property type="entry name" value="HemN-like__clustered_with_nucl"/>
    <property type="match status" value="1"/>
</dbReference>
<dbReference type="Pfam" id="PF04055">
    <property type="entry name" value="Radical_SAM"/>
    <property type="match status" value="1"/>
</dbReference>
<keyword evidence="2" id="KW-0004">4Fe-4S</keyword>
<dbReference type="SUPFAM" id="SSF102114">
    <property type="entry name" value="Radical SAM enzymes"/>
    <property type="match status" value="1"/>
</dbReference>
<dbReference type="PANTHER" id="PTHR13932">
    <property type="entry name" value="COPROPORPHYRINIGEN III OXIDASE"/>
    <property type="match status" value="1"/>
</dbReference>
<keyword evidence="2" id="KW-0411">Iron-sulfur</keyword>
<dbReference type="EMBL" id="FNLO01000015">
    <property type="protein sequence ID" value="SDV51130.1"/>
    <property type="molecule type" value="Genomic_DNA"/>
</dbReference>
<dbReference type="CDD" id="cd01335">
    <property type="entry name" value="Radical_SAM"/>
    <property type="match status" value="1"/>
</dbReference>
<comment type="subcellular location">
    <subcellularLocation>
        <location evidence="2">Cytoplasm</location>
    </subcellularLocation>
</comment>
<dbReference type="InterPro" id="IPR006638">
    <property type="entry name" value="Elp3/MiaA/NifB-like_rSAM"/>
</dbReference>
<dbReference type="SFLD" id="SFLDS00029">
    <property type="entry name" value="Radical_SAM"/>
    <property type="match status" value="1"/>
</dbReference>
<gene>
    <name evidence="4" type="ORF">SAMN05216551_11550</name>
</gene>
<keyword evidence="2" id="KW-0479">Metal-binding</keyword>
<evidence type="ECO:0000256" key="1">
    <source>
        <dbReference type="ARBA" id="ARBA00006100"/>
    </source>
</evidence>
<dbReference type="NCBIfam" id="TIGR00539">
    <property type="entry name" value="hemN_rel"/>
    <property type="match status" value="1"/>
</dbReference>
<evidence type="ECO:0000313" key="5">
    <source>
        <dbReference type="Proteomes" id="UP000243719"/>
    </source>
</evidence>
<dbReference type="SFLD" id="SFLDF00562">
    <property type="entry name" value="HemN-like__clustered_with_heat"/>
    <property type="match status" value="1"/>
</dbReference>
<feature type="domain" description="Radical SAM core" evidence="3">
    <location>
        <begin position="72"/>
        <end position="305"/>
    </location>
</feature>
<dbReference type="Proteomes" id="UP000243719">
    <property type="component" value="Unassembled WGS sequence"/>
</dbReference>
<dbReference type="SMART" id="SM00729">
    <property type="entry name" value="Elp3"/>
    <property type="match status" value="1"/>
</dbReference>
<dbReference type="InterPro" id="IPR004559">
    <property type="entry name" value="HemW-like"/>
</dbReference>
<dbReference type="InterPro" id="IPR007197">
    <property type="entry name" value="rSAM"/>
</dbReference>
<evidence type="ECO:0000256" key="2">
    <source>
        <dbReference type="RuleBase" id="RU364116"/>
    </source>
</evidence>
<protein>
    <recommendedName>
        <fullName evidence="2">Heme chaperone HemW</fullName>
    </recommendedName>
</protein>
<dbReference type="InterPro" id="IPR034505">
    <property type="entry name" value="Coproporphyrinogen-III_oxidase"/>
</dbReference>
<dbReference type="AlphaFoldDB" id="A0A1H2PV56"/>
<comment type="function">
    <text evidence="2">Probably acts as a heme chaperone, transferring heme to an unknown acceptor. Binds one molecule of heme per monomer, possibly covalently. Binds 1 [4Fe-4S] cluster. The cluster is coordinated with 3 cysteines and an exchangeable S-adenosyl-L-methionine.</text>
</comment>
<dbReference type="InterPro" id="IPR058240">
    <property type="entry name" value="rSAM_sf"/>
</dbReference>
<dbReference type="Pfam" id="PF06969">
    <property type="entry name" value="HemN_C"/>
    <property type="match status" value="1"/>
</dbReference>
<keyword evidence="5" id="KW-1185">Reference proteome</keyword>
<keyword evidence="2" id="KW-0408">Iron</keyword>
<dbReference type="GO" id="GO:0005737">
    <property type="term" value="C:cytoplasm"/>
    <property type="evidence" value="ECO:0007669"/>
    <property type="project" value="UniProtKB-SubCell"/>
</dbReference>
<dbReference type="GO" id="GO:0051539">
    <property type="term" value="F:4 iron, 4 sulfur cluster binding"/>
    <property type="evidence" value="ECO:0007669"/>
    <property type="project" value="UniProtKB-UniRule"/>
</dbReference>
<reference evidence="5" key="1">
    <citation type="submission" date="2016-09" db="EMBL/GenBank/DDBJ databases">
        <authorList>
            <person name="Varghese N."/>
            <person name="Submissions S."/>
        </authorList>
    </citation>
    <scope>NUCLEOTIDE SEQUENCE [LARGE SCALE GENOMIC DNA]</scope>
    <source>
        <strain evidence="5">JS23</strain>
    </source>
</reference>
<dbReference type="GO" id="GO:0006779">
    <property type="term" value="P:porphyrin-containing compound biosynthetic process"/>
    <property type="evidence" value="ECO:0007669"/>
    <property type="project" value="InterPro"/>
</dbReference>
<organism evidence="4 5">
    <name type="scientific">Chitinasiproducens palmae</name>
    <dbReference type="NCBI Taxonomy" id="1770053"/>
    <lineage>
        <taxon>Bacteria</taxon>
        <taxon>Pseudomonadati</taxon>
        <taxon>Pseudomonadota</taxon>
        <taxon>Betaproteobacteria</taxon>
        <taxon>Burkholderiales</taxon>
        <taxon>Burkholderiaceae</taxon>
        <taxon>Chitinasiproducens</taxon>
    </lineage>
</organism>
<comment type="similarity">
    <text evidence="1">Belongs to the anaerobic coproporphyrinogen-III oxidase family. HemW subfamily.</text>
</comment>
<dbReference type="GO" id="GO:0046872">
    <property type="term" value="F:metal ion binding"/>
    <property type="evidence" value="ECO:0007669"/>
    <property type="project" value="UniProtKB-UniRule"/>
</dbReference>
<dbReference type="InterPro" id="IPR010723">
    <property type="entry name" value="HemN_C"/>
</dbReference>
<dbReference type="STRING" id="1770053.SAMN05216551_11550"/>
<dbReference type="PANTHER" id="PTHR13932:SF5">
    <property type="entry name" value="RADICAL S-ADENOSYL METHIONINE DOMAIN-CONTAINING PROTEIN 1, MITOCHONDRIAL"/>
    <property type="match status" value="1"/>
</dbReference>
<keyword evidence="2" id="KW-0143">Chaperone</keyword>